<dbReference type="GO" id="GO:0032259">
    <property type="term" value="P:methylation"/>
    <property type="evidence" value="ECO:0007669"/>
    <property type="project" value="UniProtKB-KW"/>
</dbReference>
<evidence type="ECO:0000313" key="1">
    <source>
        <dbReference type="EMBL" id="MBI4726510.1"/>
    </source>
</evidence>
<dbReference type="GO" id="GO:0008168">
    <property type="term" value="F:methyltransferase activity"/>
    <property type="evidence" value="ECO:0007669"/>
    <property type="project" value="UniProtKB-KW"/>
</dbReference>
<dbReference type="Pfam" id="PF13651">
    <property type="entry name" value="EcoRI_methylase"/>
    <property type="match status" value="1"/>
</dbReference>
<evidence type="ECO:0000313" key="2">
    <source>
        <dbReference type="Proteomes" id="UP000736328"/>
    </source>
</evidence>
<name>A0A933I9T0_UNCT6</name>
<dbReference type="Proteomes" id="UP000736328">
    <property type="component" value="Unassembled WGS sequence"/>
</dbReference>
<organism evidence="1 2">
    <name type="scientific">candidate division TA06 bacterium</name>
    <dbReference type="NCBI Taxonomy" id="2250710"/>
    <lineage>
        <taxon>Bacteria</taxon>
        <taxon>Bacteria division TA06</taxon>
    </lineage>
</organism>
<keyword evidence="1" id="KW-0808">Transferase</keyword>
<comment type="caution">
    <text evidence="1">The sequence shown here is derived from an EMBL/GenBank/DDBJ whole genome shotgun (WGS) entry which is preliminary data.</text>
</comment>
<dbReference type="PROSITE" id="PS00092">
    <property type="entry name" value="N6_MTASE"/>
    <property type="match status" value="1"/>
</dbReference>
<dbReference type="EMBL" id="JACQXR010000056">
    <property type="protein sequence ID" value="MBI4726510.1"/>
    <property type="molecule type" value="Genomic_DNA"/>
</dbReference>
<dbReference type="InterPro" id="IPR002052">
    <property type="entry name" value="DNA_methylase_N6_adenine_CS"/>
</dbReference>
<dbReference type="GO" id="GO:0003676">
    <property type="term" value="F:nucleic acid binding"/>
    <property type="evidence" value="ECO:0007669"/>
    <property type="project" value="InterPro"/>
</dbReference>
<dbReference type="InterPro" id="IPR025247">
    <property type="entry name" value="EcoRI-like_methylase"/>
</dbReference>
<reference evidence="1" key="1">
    <citation type="submission" date="2020-07" db="EMBL/GenBank/DDBJ databases">
        <title>Huge and variable diversity of episymbiotic CPR bacteria and DPANN archaea in groundwater ecosystems.</title>
        <authorList>
            <person name="He C.Y."/>
            <person name="Keren R."/>
            <person name="Whittaker M."/>
            <person name="Farag I.F."/>
            <person name="Doudna J."/>
            <person name="Cate J.H.D."/>
            <person name="Banfield J.F."/>
        </authorList>
    </citation>
    <scope>NUCLEOTIDE SEQUENCE</scope>
    <source>
        <strain evidence="1">NC_groundwater_1520_Pr4_B-0.1um_53_5</strain>
    </source>
</reference>
<keyword evidence="1" id="KW-0489">Methyltransferase</keyword>
<protein>
    <submittedName>
        <fullName evidence="1">Adenine-specific methyltransferase EcoRI family protein</fullName>
    </submittedName>
</protein>
<accession>A0A933I9T0</accession>
<proteinExistence type="predicted"/>
<dbReference type="AlphaFoldDB" id="A0A933I9T0"/>
<gene>
    <name evidence="1" type="ORF">HY768_04685</name>
</gene>
<sequence>MTTKSSNKSFHNAKTAKKDEFYTQLTDIEKELGHYKNHFKRKVVLCNCDDPRISNFFHYFSYNFEQLKLKKLITTCYKNLNPEIFSQNKFEKAIYLEYTGDKNGDKIPSPDEIGIKPLKGDGDFKSIECIELLKQADIVVTNPPFSLFREYVAQLVEYKKKFVIIGNMNALTYKEVFKLFKENKVWFGHSIHSGDREFGVPAHYPLKAAGCRIDDKGNKFIRVKGVRWFTNLDYEERHEEFILCKKYNPEEYPKYDNYNAINVDNTKDIPCDYKGIIGVPITFMDKYNPDQFEILGNEYDLKIPKGRGYINGKRMYGRIFIKNKKL</sequence>